<gene>
    <name evidence="2" type="ORF">AVDCRST_MAG65-2173</name>
</gene>
<dbReference type="PANTHER" id="PTHR43798:SF33">
    <property type="entry name" value="HYDROLASE, PUTATIVE (AFU_ORTHOLOGUE AFUA_2G14860)-RELATED"/>
    <property type="match status" value="1"/>
</dbReference>
<protein>
    <recommendedName>
        <fullName evidence="1">AB hydrolase-1 domain-containing protein</fullName>
    </recommendedName>
</protein>
<dbReference type="SUPFAM" id="SSF53474">
    <property type="entry name" value="alpha/beta-Hydrolases"/>
    <property type="match status" value="1"/>
</dbReference>
<dbReference type="InterPro" id="IPR029058">
    <property type="entry name" value="AB_hydrolase_fold"/>
</dbReference>
<dbReference type="InterPro" id="IPR000639">
    <property type="entry name" value="Epox_hydrolase-like"/>
</dbReference>
<dbReference type="Gene3D" id="3.40.50.1820">
    <property type="entry name" value="alpha/beta hydrolase"/>
    <property type="match status" value="1"/>
</dbReference>
<dbReference type="EMBL" id="CADCVL010000372">
    <property type="protein sequence ID" value="CAA9493637.1"/>
    <property type="molecule type" value="Genomic_DNA"/>
</dbReference>
<accession>A0A6J4SAB3</accession>
<dbReference type="AlphaFoldDB" id="A0A6J4SAB3"/>
<proteinExistence type="predicted"/>
<dbReference type="PRINTS" id="PR00111">
    <property type="entry name" value="ABHYDROLASE"/>
</dbReference>
<dbReference type="GO" id="GO:0003824">
    <property type="term" value="F:catalytic activity"/>
    <property type="evidence" value="ECO:0007669"/>
    <property type="project" value="InterPro"/>
</dbReference>
<reference evidence="2" key="1">
    <citation type="submission" date="2020-02" db="EMBL/GenBank/DDBJ databases">
        <authorList>
            <person name="Meier V. D."/>
        </authorList>
    </citation>
    <scope>NUCLEOTIDE SEQUENCE</scope>
    <source>
        <strain evidence="2">AVDCRST_MAG65</strain>
    </source>
</reference>
<dbReference type="Pfam" id="PF00561">
    <property type="entry name" value="Abhydrolase_1"/>
    <property type="match status" value="1"/>
</dbReference>
<dbReference type="GO" id="GO:0016020">
    <property type="term" value="C:membrane"/>
    <property type="evidence" value="ECO:0007669"/>
    <property type="project" value="TreeGrafter"/>
</dbReference>
<evidence type="ECO:0000259" key="1">
    <source>
        <dbReference type="Pfam" id="PF00561"/>
    </source>
</evidence>
<dbReference type="InterPro" id="IPR050266">
    <property type="entry name" value="AB_hydrolase_sf"/>
</dbReference>
<sequence>MARVGTRIATGVRNGLLRPGPDPTYADGDDASWMGVDWPALTRRVELDDLHINVVDTGGDDDERPALLLVHGLSGRWQNWLLTMPAFMATHRCIAPDLPGFGDSGMPTDGVSIRGYARVLDELCGVLGVTRAVVIGNSMGGFVGAELALSFPTRVERLVLVSAAGLSIEYVRREPLLVAARVLSVTGARSVSYSGRIVSRPRLRRAALQMSVRYPERLSWPLAWEFMQGSGKPGFVHALDALTSYSFRDRLPEIGVPVLIVWGENDLLVPVGDAARFERLIGANARRVIFEDTGHVPMIERPSRFNEVLEGFLEGERRPEDDVVGVHGGATQDALSSG</sequence>
<dbReference type="PRINTS" id="PR00412">
    <property type="entry name" value="EPOXHYDRLASE"/>
</dbReference>
<dbReference type="PANTHER" id="PTHR43798">
    <property type="entry name" value="MONOACYLGLYCEROL LIPASE"/>
    <property type="match status" value="1"/>
</dbReference>
<name>A0A6J4SAB3_9ACTN</name>
<feature type="domain" description="AB hydrolase-1" evidence="1">
    <location>
        <begin position="65"/>
        <end position="302"/>
    </location>
</feature>
<evidence type="ECO:0000313" key="2">
    <source>
        <dbReference type="EMBL" id="CAA9493637.1"/>
    </source>
</evidence>
<organism evidence="2">
    <name type="scientific">uncultured Solirubrobacteraceae bacterium</name>
    <dbReference type="NCBI Taxonomy" id="1162706"/>
    <lineage>
        <taxon>Bacteria</taxon>
        <taxon>Bacillati</taxon>
        <taxon>Actinomycetota</taxon>
        <taxon>Thermoleophilia</taxon>
        <taxon>Solirubrobacterales</taxon>
        <taxon>Solirubrobacteraceae</taxon>
        <taxon>environmental samples</taxon>
    </lineage>
</organism>
<dbReference type="InterPro" id="IPR000073">
    <property type="entry name" value="AB_hydrolase_1"/>
</dbReference>